<name>A0A1D2KXY4_BROTH</name>
<protein>
    <submittedName>
        <fullName evidence="1">Transcriptional regulator</fullName>
    </submittedName>
</protein>
<dbReference type="AlphaFoldDB" id="A0A1D2KXY4"/>
<accession>A0A1D2KXY4</accession>
<dbReference type="NCBIfam" id="TIGR01636">
    <property type="entry name" value="phage_rinA"/>
    <property type="match status" value="1"/>
</dbReference>
<dbReference type="KEGG" id="bths:CNY62_01380"/>
<dbReference type="RefSeq" id="WP_069126683.1">
    <property type="nucleotide sequence ID" value="NZ_CBCPIX010000001.1"/>
</dbReference>
<keyword evidence="2" id="KW-1185">Reference proteome</keyword>
<proteinExistence type="predicted"/>
<gene>
    <name evidence="1" type="ORF">CNY62_01380</name>
</gene>
<organism evidence="1 2">
    <name type="scientific">Brochothrix thermosphacta</name>
    <name type="common">Microbacterium thermosphactum</name>
    <dbReference type="NCBI Taxonomy" id="2756"/>
    <lineage>
        <taxon>Bacteria</taxon>
        <taxon>Bacillati</taxon>
        <taxon>Bacillota</taxon>
        <taxon>Bacilli</taxon>
        <taxon>Bacillales</taxon>
        <taxon>Listeriaceae</taxon>
        <taxon>Brochothrix</taxon>
    </lineage>
</organism>
<evidence type="ECO:0000313" key="2">
    <source>
        <dbReference type="Proteomes" id="UP000243591"/>
    </source>
</evidence>
<dbReference type="OrthoDB" id="2361096at2"/>
<evidence type="ECO:0000313" key="1">
    <source>
        <dbReference type="EMBL" id="ATF25138.1"/>
    </source>
</evidence>
<sequence>MLRKSTLSKAKRRYLEEEIRYFHASKRELQRLRRDIMQGAVYQSADDNAWIGSGSSCIQEPERRTIALLENRRIQRLESIVQAIEEVFQMLTKEQQTLVKYVFWTQPQTLTMEGIAQQMHLSRLTLYRKKDEMLALVGEKLGYL</sequence>
<reference evidence="1 2" key="1">
    <citation type="submission" date="2017-09" db="EMBL/GenBank/DDBJ databases">
        <title>Complete Genome Sequences of Two Strains of the Meat Spoilage Bacterium Brochothrix thermosphacta Isolated from Ground Chicken.</title>
        <authorList>
            <person name="Paoli G.C."/>
            <person name="Wijey C."/>
            <person name="Chen C.-Y."/>
            <person name="Nguyen L."/>
            <person name="Yan X."/>
            <person name="Irwin P.L."/>
        </authorList>
    </citation>
    <scope>NUCLEOTIDE SEQUENCE [LARGE SCALE GENOMIC DNA]</scope>
    <source>
        <strain evidence="1 2">BI</strain>
    </source>
</reference>
<dbReference type="Proteomes" id="UP000243591">
    <property type="component" value="Chromosome"/>
</dbReference>
<dbReference type="InterPro" id="IPR006523">
    <property type="entry name" value="RinA"/>
</dbReference>
<dbReference type="EMBL" id="CP023483">
    <property type="protein sequence ID" value="ATF25138.1"/>
    <property type="molecule type" value="Genomic_DNA"/>
</dbReference>